<comment type="caution">
    <text evidence="1">The sequence shown here is derived from an EMBL/GenBank/DDBJ whole genome shotgun (WGS) entry which is preliminary data.</text>
</comment>
<accession>A0A645ICW3</accession>
<organism evidence="1">
    <name type="scientific">bioreactor metagenome</name>
    <dbReference type="NCBI Taxonomy" id="1076179"/>
    <lineage>
        <taxon>unclassified sequences</taxon>
        <taxon>metagenomes</taxon>
        <taxon>ecological metagenomes</taxon>
    </lineage>
</organism>
<reference evidence="1" key="1">
    <citation type="submission" date="2019-08" db="EMBL/GenBank/DDBJ databases">
        <authorList>
            <person name="Kucharzyk K."/>
            <person name="Murdoch R.W."/>
            <person name="Higgins S."/>
            <person name="Loffler F."/>
        </authorList>
    </citation>
    <scope>NUCLEOTIDE SEQUENCE</scope>
</reference>
<evidence type="ECO:0000313" key="1">
    <source>
        <dbReference type="EMBL" id="MPN46134.1"/>
    </source>
</evidence>
<name>A0A645ICW3_9ZZZZ</name>
<sequence>MGVILIAWIDGLSGFTNAIEAVYPNVKAQQMYCPSDSGHYQVCFVQGYQSAHEGSEAHICRYR</sequence>
<dbReference type="AlphaFoldDB" id="A0A645ICW3"/>
<gene>
    <name evidence="1" type="ORF">SDC9_193717</name>
</gene>
<protein>
    <submittedName>
        <fullName evidence="1">Uncharacterized protein</fullName>
    </submittedName>
</protein>
<dbReference type="EMBL" id="VSSQ01106554">
    <property type="protein sequence ID" value="MPN46134.1"/>
    <property type="molecule type" value="Genomic_DNA"/>
</dbReference>
<proteinExistence type="predicted"/>